<dbReference type="RefSeq" id="YP_009626530.1">
    <property type="nucleotide sequence ID" value="NC_042139.2"/>
</dbReference>
<gene>
    <name evidence="1" type="primary">18</name>
    <name evidence="1" type="ORF">PBI_POUSHOU_18</name>
</gene>
<protein>
    <submittedName>
        <fullName evidence="1">Minor tail protein</fullName>
    </submittedName>
</protein>
<name>A0A220NQR1_9CAUD</name>
<organism evidence="1 2">
    <name type="scientific">Corynebacterium phage Poushou</name>
    <dbReference type="NCBI Taxonomy" id="2015851"/>
    <lineage>
        <taxon>Viruses</taxon>
        <taxon>Duplodnaviria</taxon>
        <taxon>Heunggongvirae</taxon>
        <taxon>Uroviricota</taxon>
        <taxon>Caudoviricetes</taxon>
        <taxon>Poushouvirus</taxon>
        <taxon>Poushouvirus Poushou</taxon>
    </lineage>
</organism>
<dbReference type="GeneID" id="40104344"/>
<dbReference type="OrthoDB" id="2201at10239"/>
<reference evidence="1" key="1">
    <citation type="submission" date="2017-06" db="EMBL/GenBank/DDBJ databases">
        <authorList>
            <person name="Guerrero Bustamante C.A."/>
            <person name="Bowman C.A."/>
            <person name="Russell D.A."/>
            <person name="Pope W.A."/>
            <person name="Jacobs-Sera D."/>
            <person name="Hatfull G.F."/>
        </authorList>
    </citation>
    <scope>NUCLEOTIDE SEQUENCE [LARGE SCALE GENOMIC DNA]</scope>
</reference>
<dbReference type="EMBL" id="MF197383">
    <property type="protein sequence ID" value="ASJ78977.1"/>
    <property type="molecule type" value="Genomic_DNA"/>
</dbReference>
<evidence type="ECO:0000313" key="2">
    <source>
        <dbReference type="Proteomes" id="UP000226097"/>
    </source>
</evidence>
<sequence>MMRVSSAGEPARIEIIGVTGERFVVSGQGMGEQGVELSKSPEGIHDEAPIKTIWQQSAFQEGATYIDYTIEPLDLVLAFDIVGDEDNWEDIEARFYACFDPERPATIVISTQTESRSLKVTKLEQSKTTAERDPRILGWSKITFTLRAAWPFWEGKTIVKNVAIDTAGLAYVEISNPTDRPLWPQWALTAPGRWTLPDFSFADDQNATRTVTTPTLAEGQDLTIDTYPLRESYVAADGSNIAGRFGGIEFQFPIPPHTPTTRLPIKLEAGAAQSGAQLRLTQFWQRPWGGRR</sequence>
<dbReference type="Proteomes" id="UP000226097">
    <property type="component" value="Segment"/>
</dbReference>
<keyword evidence="2" id="KW-1185">Reference proteome</keyword>
<evidence type="ECO:0000313" key="1">
    <source>
        <dbReference type="EMBL" id="ASJ78977.1"/>
    </source>
</evidence>
<dbReference type="KEGG" id="vg:40104344"/>
<accession>A0A220NQR1</accession>
<proteinExistence type="predicted"/>